<dbReference type="InterPro" id="IPR035965">
    <property type="entry name" value="PAS-like_dom_sf"/>
</dbReference>
<comment type="subcellular location">
    <subcellularLocation>
        <location evidence="2">Membrane</location>
        <topology evidence="2">Multi-pass membrane protein</topology>
    </subcellularLocation>
</comment>
<evidence type="ECO:0000256" key="6">
    <source>
        <dbReference type="ARBA" id="ARBA00022692"/>
    </source>
</evidence>
<keyword evidence="6" id="KW-0812">Transmembrane</keyword>
<dbReference type="Gene3D" id="3.30.450.20">
    <property type="entry name" value="PAS domain"/>
    <property type="match status" value="1"/>
</dbReference>
<evidence type="ECO:0000259" key="13">
    <source>
        <dbReference type="PROSITE" id="PS50109"/>
    </source>
</evidence>
<evidence type="ECO:0000313" key="15">
    <source>
        <dbReference type="EMBL" id="MXO62899.1"/>
    </source>
</evidence>
<keyword evidence="10" id="KW-1133">Transmembrane helix</keyword>
<dbReference type="OrthoDB" id="9795133at2"/>
<keyword evidence="5" id="KW-0808">Transferase</keyword>
<keyword evidence="7" id="KW-0547">Nucleotide-binding</keyword>
<dbReference type="Proteomes" id="UP000445582">
    <property type="component" value="Unassembled WGS sequence"/>
</dbReference>
<evidence type="ECO:0000256" key="5">
    <source>
        <dbReference type="ARBA" id="ARBA00022679"/>
    </source>
</evidence>
<dbReference type="GO" id="GO:0000155">
    <property type="term" value="F:phosphorelay sensor kinase activity"/>
    <property type="evidence" value="ECO:0007669"/>
    <property type="project" value="InterPro"/>
</dbReference>
<organism evidence="15 16">
    <name type="scientific">Qipengyuania oceanensis</name>
    <dbReference type="NCBI Taxonomy" id="1463597"/>
    <lineage>
        <taxon>Bacteria</taxon>
        <taxon>Pseudomonadati</taxon>
        <taxon>Pseudomonadota</taxon>
        <taxon>Alphaproteobacteria</taxon>
        <taxon>Sphingomonadales</taxon>
        <taxon>Erythrobacteraceae</taxon>
        <taxon>Qipengyuania</taxon>
    </lineage>
</organism>
<dbReference type="RefSeq" id="WP_160673611.1">
    <property type="nucleotide sequence ID" value="NZ_WTYN01000001.1"/>
</dbReference>
<dbReference type="InterPro" id="IPR004358">
    <property type="entry name" value="Sig_transdc_His_kin-like_C"/>
</dbReference>
<dbReference type="GO" id="GO:0016020">
    <property type="term" value="C:membrane"/>
    <property type="evidence" value="ECO:0007669"/>
    <property type="project" value="UniProtKB-SubCell"/>
</dbReference>
<dbReference type="InterPro" id="IPR013656">
    <property type="entry name" value="PAS_4"/>
</dbReference>
<dbReference type="GO" id="GO:0005524">
    <property type="term" value="F:ATP binding"/>
    <property type="evidence" value="ECO:0007669"/>
    <property type="project" value="UniProtKB-KW"/>
</dbReference>
<dbReference type="Pfam" id="PF00512">
    <property type="entry name" value="HisKA"/>
    <property type="match status" value="1"/>
</dbReference>
<keyword evidence="11" id="KW-0902">Two-component regulatory system</keyword>
<dbReference type="EC" id="2.7.13.3" evidence="3"/>
<evidence type="ECO:0000256" key="1">
    <source>
        <dbReference type="ARBA" id="ARBA00000085"/>
    </source>
</evidence>
<dbReference type="Gene3D" id="3.30.565.10">
    <property type="entry name" value="Histidine kinase-like ATPase, C-terminal domain"/>
    <property type="match status" value="1"/>
</dbReference>
<dbReference type="SMART" id="SM00387">
    <property type="entry name" value="HATPase_c"/>
    <property type="match status" value="1"/>
</dbReference>
<dbReference type="PANTHER" id="PTHR42878">
    <property type="entry name" value="TWO-COMPONENT HISTIDINE KINASE"/>
    <property type="match status" value="1"/>
</dbReference>
<comment type="catalytic activity">
    <reaction evidence="1">
        <text>ATP + protein L-histidine = ADP + protein N-phospho-L-histidine.</text>
        <dbReference type="EC" id="2.7.13.3"/>
    </reaction>
</comment>
<dbReference type="SUPFAM" id="SSF55785">
    <property type="entry name" value="PYP-like sensor domain (PAS domain)"/>
    <property type="match status" value="1"/>
</dbReference>
<dbReference type="InterPro" id="IPR005467">
    <property type="entry name" value="His_kinase_dom"/>
</dbReference>
<dbReference type="PANTHER" id="PTHR42878:SF7">
    <property type="entry name" value="SENSOR HISTIDINE KINASE GLRK"/>
    <property type="match status" value="1"/>
</dbReference>
<dbReference type="AlphaFoldDB" id="A0A844YHU3"/>
<dbReference type="GO" id="GO:0030295">
    <property type="term" value="F:protein kinase activator activity"/>
    <property type="evidence" value="ECO:0007669"/>
    <property type="project" value="TreeGrafter"/>
</dbReference>
<dbReference type="NCBIfam" id="TIGR00229">
    <property type="entry name" value="sensory_box"/>
    <property type="match status" value="1"/>
</dbReference>
<dbReference type="Pfam" id="PF02518">
    <property type="entry name" value="HATPase_c"/>
    <property type="match status" value="1"/>
</dbReference>
<dbReference type="InterPro" id="IPR050351">
    <property type="entry name" value="BphY/WalK/GraS-like"/>
</dbReference>
<dbReference type="SMART" id="SM00091">
    <property type="entry name" value="PAS"/>
    <property type="match status" value="1"/>
</dbReference>
<name>A0A844YHU3_9SPHN</name>
<keyword evidence="16" id="KW-1185">Reference proteome</keyword>
<dbReference type="GO" id="GO:0000156">
    <property type="term" value="F:phosphorelay response regulator activity"/>
    <property type="evidence" value="ECO:0007669"/>
    <property type="project" value="TreeGrafter"/>
</dbReference>
<keyword evidence="4" id="KW-0597">Phosphoprotein</keyword>
<keyword evidence="9" id="KW-0067">ATP-binding</keyword>
<gene>
    <name evidence="15" type="ORF">GRI48_07745</name>
</gene>
<feature type="domain" description="Histidine kinase" evidence="13">
    <location>
        <begin position="137"/>
        <end position="348"/>
    </location>
</feature>
<dbReference type="SMART" id="SM00388">
    <property type="entry name" value="HisKA"/>
    <property type="match status" value="1"/>
</dbReference>
<dbReference type="Gene3D" id="1.10.287.130">
    <property type="match status" value="1"/>
</dbReference>
<feature type="domain" description="PAS" evidence="14">
    <location>
        <begin position="2"/>
        <end position="73"/>
    </location>
</feature>
<sequence>MDERFYEMVLDTMPDLVFVKDRDLRIVYANPRFLEIYAPADRESVVGTTTIDNFLPEEAKVFMAEDRRAFEEGYSEIIEDIVDWQGASLTLFTRKQTFVDSKGRTMLLAISTDITKLSQREKTLVRVNRQLRDYAQSVAHDLRSPIASIISGVNILERDKKNVLTERSQMVAQAMKESALGMSAHLTSMLNAAQSEQRSLVFTKSDLHLLLEEARFNLFALRTSRDAVVQSTRLPVAHVEPNLFRQMLQSLIENAIRHCGVDKPAVTIRYNETEDELIFTVKDNGIGISAQKRHMLLRPFGASESDDGYGLGFAQCQRIAHLHDGFIDIPEDSQDDGGLVCVHISKHLRATPAAT</sequence>
<dbReference type="PROSITE" id="PS50112">
    <property type="entry name" value="PAS"/>
    <property type="match status" value="1"/>
</dbReference>
<protein>
    <recommendedName>
        <fullName evidence="3">histidine kinase</fullName>
        <ecNumber evidence="3">2.7.13.3</ecNumber>
    </recommendedName>
</protein>
<evidence type="ECO:0000256" key="7">
    <source>
        <dbReference type="ARBA" id="ARBA00022741"/>
    </source>
</evidence>
<dbReference type="InterPro" id="IPR003594">
    <property type="entry name" value="HATPase_dom"/>
</dbReference>
<dbReference type="PROSITE" id="PS50109">
    <property type="entry name" value="HIS_KIN"/>
    <property type="match status" value="1"/>
</dbReference>
<dbReference type="Pfam" id="PF08448">
    <property type="entry name" value="PAS_4"/>
    <property type="match status" value="1"/>
</dbReference>
<dbReference type="SUPFAM" id="SSF55874">
    <property type="entry name" value="ATPase domain of HSP90 chaperone/DNA topoisomerase II/histidine kinase"/>
    <property type="match status" value="1"/>
</dbReference>
<evidence type="ECO:0000256" key="12">
    <source>
        <dbReference type="ARBA" id="ARBA00023136"/>
    </source>
</evidence>
<evidence type="ECO:0000256" key="4">
    <source>
        <dbReference type="ARBA" id="ARBA00022553"/>
    </source>
</evidence>
<dbReference type="CDD" id="cd00082">
    <property type="entry name" value="HisKA"/>
    <property type="match status" value="1"/>
</dbReference>
<keyword evidence="12" id="KW-0472">Membrane</keyword>
<evidence type="ECO:0000256" key="11">
    <source>
        <dbReference type="ARBA" id="ARBA00023012"/>
    </source>
</evidence>
<dbReference type="SUPFAM" id="SSF47384">
    <property type="entry name" value="Homodimeric domain of signal transducing histidine kinase"/>
    <property type="match status" value="1"/>
</dbReference>
<accession>A0A844YHU3</accession>
<evidence type="ECO:0000256" key="8">
    <source>
        <dbReference type="ARBA" id="ARBA00022777"/>
    </source>
</evidence>
<evidence type="ECO:0000313" key="16">
    <source>
        <dbReference type="Proteomes" id="UP000445582"/>
    </source>
</evidence>
<dbReference type="InterPro" id="IPR000014">
    <property type="entry name" value="PAS"/>
</dbReference>
<evidence type="ECO:0000259" key="14">
    <source>
        <dbReference type="PROSITE" id="PS50112"/>
    </source>
</evidence>
<evidence type="ECO:0000256" key="9">
    <source>
        <dbReference type="ARBA" id="ARBA00022840"/>
    </source>
</evidence>
<dbReference type="EMBL" id="WTYN01000001">
    <property type="protein sequence ID" value="MXO62899.1"/>
    <property type="molecule type" value="Genomic_DNA"/>
</dbReference>
<dbReference type="PRINTS" id="PR00344">
    <property type="entry name" value="BCTRLSENSOR"/>
</dbReference>
<keyword evidence="8" id="KW-0418">Kinase</keyword>
<comment type="caution">
    <text evidence="15">The sequence shown here is derived from an EMBL/GenBank/DDBJ whole genome shotgun (WGS) entry which is preliminary data.</text>
</comment>
<reference evidence="15 16" key="1">
    <citation type="submission" date="2019-12" db="EMBL/GenBank/DDBJ databases">
        <title>Genomic-based taxomic classification of the family Erythrobacteraceae.</title>
        <authorList>
            <person name="Xu L."/>
        </authorList>
    </citation>
    <scope>NUCLEOTIDE SEQUENCE [LARGE SCALE GENOMIC DNA]</scope>
    <source>
        <strain evidence="15 16">MCCC 1A09965</strain>
    </source>
</reference>
<dbReference type="CDD" id="cd00130">
    <property type="entry name" value="PAS"/>
    <property type="match status" value="1"/>
</dbReference>
<dbReference type="InterPro" id="IPR003661">
    <property type="entry name" value="HisK_dim/P_dom"/>
</dbReference>
<evidence type="ECO:0000256" key="2">
    <source>
        <dbReference type="ARBA" id="ARBA00004141"/>
    </source>
</evidence>
<evidence type="ECO:0000256" key="10">
    <source>
        <dbReference type="ARBA" id="ARBA00022989"/>
    </source>
</evidence>
<dbReference type="InterPro" id="IPR036890">
    <property type="entry name" value="HATPase_C_sf"/>
</dbReference>
<dbReference type="InterPro" id="IPR036097">
    <property type="entry name" value="HisK_dim/P_sf"/>
</dbReference>
<proteinExistence type="predicted"/>
<dbReference type="GO" id="GO:0007234">
    <property type="term" value="P:osmosensory signaling via phosphorelay pathway"/>
    <property type="evidence" value="ECO:0007669"/>
    <property type="project" value="TreeGrafter"/>
</dbReference>
<evidence type="ECO:0000256" key="3">
    <source>
        <dbReference type="ARBA" id="ARBA00012438"/>
    </source>
</evidence>